<evidence type="ECO:0000259" key="2">
    <source>
        <dbReference type="Pfam" id="PF01583"/>
    </source>
</evidence>
<evidence type="ECO:0000313" key="4">
    <source>
        <dbReference type="Proteomes" id="UP000289856"/>
    </source>
</evidence>
<dbReference type="KEGG" id="cohn:KCTCHS21_28740"/>
<dbReference type="AlphaFoldDB" id="A0A3T1D621"/>
<proteinExistence type="predicted"/>
<feature type="domain" description="APS kinase" evidence="2">
    <location>
        <begin position="2"/>
        <end position="83"/>
    </location>
</feature>
<dbReference type="GO" id="GO:0005737">
    <property type="term" value="C:cytoplasm"/>
    <property type="evidence" value="ECO:0007669"/>
    <property type="project" value="TreeGrafter"/>
</dbReference>
<accession>A0A3T1D621</accession>
<dbReference type="EMBL" id="AP019400">
    <property type="protein sequence ID" value="BBI33475.1"/>
    <property type="molecule type" value="Genomic_DNA"/>
</dbReference>
<gene>
    <name evidence="3" type="ORF">KCTCHS21_28740</name>
</gene>
<dbReference type="Pfam" id="PF01583">
    <property type="entry name" value="APS_kinase"/>
    <property type="match status" value="1"/>
</dbReference>
<dbReference type="GO" id="GO:0004781">
    <property type="term" value="F:sulfate adenylyltransferase (ATP) activity"/>
    <property type="evidence" value="ECO:0007669"/>
    <property type="project" value="TreeGrafter"/>
</dbReference>
<dbReference type="InterPro" id="IPR059117">
    <property type="entry name" value="APS_kinase_dom"/>
</dbReference>
<reference evidence="3 4" key="1">
    <citation type="submission" date="2019-01" db="EMBL/GenBank/DDBJ databases">
        <title>Complete genome sequence of Cohnella hallensis HS21 isolated from Korean fir (Abies koreana) rhizospheric soil.</title>
        <authorList>
            <person name="Jiang L."/>
            <person name="Kang S.W."/>
            <person name="Kim S."/>
            <person name="Jung J."/>
            <person name="Kim C.Y."/>
            <person name="Kim D.H."/>
            <person name="Kim S.W."/>
            <person name="Lee J."/>
        </authorList>
    </citation>
    <scope>NUCLEOTIDE SEQUENCE [LARGE SCALE GENOMIC DNA]</scope>
    <source>
        <strain evidence="3 4">HS21</strain>
    </source>
</reference>
<dbReference type="GO" id="GO:0010134">
    <property type="term" value="P:sulfate assimilation via adenylyl sulfate reduction"/>
    <property type="evidence" value="ECO:0007669"/>
    <property type="project" value="TreeGrafter"/>
</dbReference>
<name>A0A3T1D621_9BACL</name>
<keyword evidence="4" id="KW-1185">Reference proteome</keyword>
<evidence type="ECO:0000256" key="1">
    <source>
        <dbReference type="ARBA" id="ARBA00022679"/>
    </source>
</evidence>
<organism evidence="3 4">
    <name type="scientific">Cohnella abietis</name>
    <dbReference type="NCBI Taxonomy" id="2507935"/>
    <lineage>
        <taxon>Bacteria</taxon>
        <taxon>Bacillati</taxon>
        <taxon>Bacillota</taxon>
        <taxon>Bacilli</taxon>
        <taxon>Bacillales</taxon>
        <taxon>Paenibacillaceae</taxon>
        <taxon>Cohnella</taxon>
    </lineage>
</organism>
<sequence length="114" mass="12994">MFLEVGFVVMLPMISPLRAARDEVRIRFDSTDLAEIYVRCSIDVCERLDPKGLYHIARNGGLLNFTGVDAIYEEPIKPELTLDTEHTSVELCTQELVEFITRKFEINSEGEEAL</sequence>
<evidence type="ECO:0000313" key="3">
    <source>
        <dbReference type="EMBL" id="BBI33475.1"/>
    </source>
</evidence>
<dbReference type="InterPro" id="IPR050512">
    <property type="entry name" value="Sulf_AdTrans/APS_kinase"/>
</dbReference>
<dbReference type="PANTHER" id="PTHR42700">
    <property type="entry name" value="SULFATE ADENYLYLTRANSFERASE"/>
    <property type="match status" value="1"/>
</dbReference>
<dbReference type="GO" id="GO:0019379">
    <property type="term" value="P:sulfate assimilation, phosphoadenylyl sulfate reduction by phosphoadenylyl-sulfate reductase (thioredoxin)"/>
    <property type="evidence" value="ECO:0007669"/>
    <property type="project" value="TreeGrafter"/>
</dbReference>
<dbReference type="InterPro" id="IPR027417">
    <property type="entry name" value="P-loop_NTPase"/>
</dbReference>
<dbReference type="SUPFAM" id="SSF52540">
    <property type="entry name" value="P-loop containing nucleoside triphosphate hydrolases"/>
    <property type="match status" value="1"/>
</dbReference>
<keyword evidence="1" id="KW-0808">Transferase</keyword>
<dbReference type="Proteomes" id="UP000289856">
    <property type="component" value="Chromosome"/>
</dbReference>
<protein>
    <recommendedName>
        <fullName evidence="2">APS kinase domain-containing protein</fullName>
    </recommendedName>
</protein>
<dbReference type="Gene3D" id="3.40.50.300">
    <property type="entry name" value="P-loop containing nucleotide triphosphate hydrolases"/>
    <property type="match status" value="1"/>
</dbReference>
<dbReference type="PANTHER" id="PTHR42700:SF1">
    <property type="entry name" value="SULFATE ADENYLYLTRANSFERASE"/>
    <property type="match status" value="1"/>
</dbReference>